<feature type="coiled-coil region" evidence="1">
    <location>
        <begin position="232"/>
        <end position="273"/>
    </location>
</feature>
<evidence type="ECO:0000256" key="2">
    <source>
        <dbReference type="SAM" id="MobiDB-lite"/>
    </source>
</evidence>
<evidence type="ECO:0000313" key="4">
    <source>
        <dbReference type="Proteomes" id="UP000280861"/>
    </source>
</evidence>
<dbReference type="EMBL" id="UXAU01000024">
    <property type="protein sequence ID" value="VDC26311.1"/>
    <property type="molecule type" value="Genomic_DNA"/>
</dbReference>
<name>A0A3P5X5J7_9MICC</name>
<evidence type="ECO:0000313" key="3">
    <source>
        <dbReference type="EMBL" id="VDC26311.1"/>
    </source>
</evidence>
<accession>A0A3P5X5J7</accession>
<organism evidence="3 4">
    <name type="scientific">Arthrobacter ulcerisalmonis</name>
    <dbReference type="NCBI Taxonomy" id="2483813"/>
    <lineage>
        <taxon>Bacteria</taxon>
        <taxon>Bacillati</taxon>
        <taxon>Actinomycetota</taxon>
        <taxon>Actinomycetes</taxon>
        <taxon>Micrococcales</taxon>
        <taxon>Micrococcaceae</taxon>
        <taxon>Arthrobacter</taxon>
    </lineage>
</organism>
<feature type="region of interest" description="Disordered" evidence="2">
    <location>
        <begin position="168"/>
        <end position="211"/>
    </location>
</feature>
<sequence length="310" mass="31746">MDEDALAHIAADLYAAPFDEFVTARAAAGKQAGSTDKALGAAVRKLPKPSVAAWVLNLLAVHGQETLAGLSDLGDRMQAAQKDLDSAALRELGRERRTLLAAAVVTARDLAALHGRPVSGTIATHVEESLRALTADPGAAAAIRSGLLLKAVSADGVNPVDLTDAVAIPGTGPASPPEPGTMAAPSAASAATKPRLEAVRETPRPASPSALEKAEAALAVAQEDEARAGESASELQSRAEQATASLASLEVDVVRLRADLKAAEERLVNDRKSLAGTVAAANQSQRVAAKAARAAVLAQERVLRLGNTRD</sequence>
<dbReference type="AlphaFoldDB" id="A0A3P5X5J7"/>
<protein>
    <submittedName>
        <fullName evidence="3">Uncharacterized protein</fullName>
    </submittedName>
</protein>
<dbReference type="Proteomes" id="UP000280861">
    <property type="component" value="Unassembled WGS sequence"/>
</dbReference>
<keyword evidence="4" id="KW-1185">Reference proteome</keyword>
<proteinExistence type="predicted"/>
<keyword evidence="1" id="KW-0175">Coiled coil</keyword>
<dbReference type="OrthoDB" id="3541690at2"/>
<feature type="compositionally biased region" description="Basic and acidic residues" evidence="2">
    <location>
        <begin position="194"/>
        <end position="203"/>
    </location>
</feature>
<gene>
    <name evidence="3" type="ORF">PSET11_01726</name>
</gene>
<reference evidence="3 4" key="1">
    <citation type="submission" date="2018-11" db="EMBL/GenBank/DDBJ databases">
        <authorList>
            <person name="Criscuolo A."/>
        </authorList>
    </citation>
    <scope>NUCLEOTIDE SEQUENCE [LARGE SCALE GENOMIC DNA]</scope>
    <source>
        <strain evidence="3">AT11b</strain>
    </source>
</reference>
<dbReference type="RefSeq" id="WP_124091669.1">
    <property type="nucleotide sequence ID" value="NZ_CBCRYA010000018.1"/>
</dbReference>
<evidence type="ECO:0000256" key="1">
    <source>
        <dbReference type="SAM" id="Coils"/>
    </source>
</evidence>